<dbReference type="Gene3D" id="3.90.1180.10">
    <property type="entry name" value="Ribosomal protein L13"/>
    <property type="match status" value="1"/>
</dbReference>
<reference evidence="9" key="1">
    <citation type="submission" date="2020-10" db="EMBL/GenBank/DDBJ databases">
        <title>Microbiome of the Black Sea water column analyzed by genome centric metagenomics.</title>
        <authorList>
            <person name="Cabello-Yeves P.J."/>
            <person name="Callieri C."/>
            <person name="Picazo A."/>
            <person name="Mehrshad M."/>
            <person name="Haro-Moreno J.M."/>
            <person name="Roda-Garcia J."/>
            <person name="Dzembekova N."/>
            <person name="Slabakova V."/>
            <person name="Slabakova N."/>
            <person name="Moncheva S."/>
            <person name="Rodriguez-Valera F."/>
        </authorList>
    </citation>
    <scope>NUCLEOTIDE SEQUENCE</scope>
    <source>
        <strain evidence="9">BS307-5m-G50</strain>
    </source>
</reference>
<evidence type="ECO:0000256" key="1">
    <source>
        <dbReference type="ARBA" id="ARBA00006227"/>
    </source>
</evidence>
<dbReference type="EMBL" id="JADHQD010000002">
    <property type="protein sequence ID" value="MBL6817888.1"/>
    <property type="molecule type" value="Genomic_DNA"/>
</dbReference>
<dbReference type="Proteomes" id="UP000711391">
    <property type="component" value="Unassembled WGS sequence"/>
</dbReference>
<evidence type="ECO:0000256" key="2">
    <source>
        <dbReference type="ARBA" id="ARBA00011838"/>
    </source>
</evidence>
<dbReference type="GO" id="GO:0003735">
    <property type="term" value="F:structural constituent of ribosome"/>
    <property type="evidence" value="ECO:0007669"/>
    <property type="project" value="InterPro"/>
</dbReference>
<organism evidence="9 10">
    <name type="scientific">SAR86 cluster bacterium</name>
    <dbReference type="NCBI Taxonomy" id="2030880"/>
    <lineage>
        <taxon>Bacteria</taxon>
        <taxon>Pseudomonadati</taxon>
        <taxon>Pseudomonadota</taxon>
        <taxon>Gammaproteobacteria</taxon>
        <taxon>SAR86 cluster</taxon>
    </lineage>
</organism>
<dbReference type="PANTHER" id="PTHR11545">
    <property type="entry name" value="RIBOSOMAL PROTEIN L13"/>
    <property type="match status" value="1"/>
</dbReference>
<keyword evidence="4 6" id="KW-0687">Ribonucleoprotein</keyword>
<dbReference type="PANTHER" id="PTHR11545:SF2">
    <property type="entry name" value="LARGE RIBOSOMAL SUBUNIT PROTEIN UL13M"/>
    <property type="match status" value="1"/>
</dbReference>
<evidence type="ECO:0000313" key="9">
    <source>
        <dbReference type="EMBL" id="MBL6817888.1"/>
    </source>
</evidence>
<dbReference type="InterPro" id="IPR005823">
    <property type="entry name" value="Ribosomal_uL13_bac-type"/>
</dbReference>
<evidence type="ECO:0000256" key="5">
    <source>
        <dbReference type="ARBA" id="ARBA00035201"/>
    </source>
</evidence>
<evidence type="ECO:0000256" key="3">
    <source>
        <dbReference type="ARBA" id="ARBA00022980"/>
    </source>
</evidence>
<dbReference type="Pfam" id="PF00572">
    <property type="entry name" value="Ribosomal_L13"/>
    <property type="match status" value="1"/>
</dbReference>
<proteinExistence type="inferred from homology"/>
<dbReference type="GO" id="GO:0006412">
    <property type="term" value="P:translation"/>
    <property type="evidence" value="ECO:0007669"/>
    <property type="project" value="UniProtKB-UniRule"/>
</dbReference>
<evidence type="ECO:0000313" key="10">
    <source>
        <dbReference type="Proteomes" id="UP000711391"/>
    </source>
</evidence>
<comment type="function">
    <text evidence="6 8">This protein is one of the early assembly proteins of the 50S ribosomal subunit, although it is not seen to bind rRNA by itself. It is important during the early stages of 50S assembly.</text>
</comment>
<comment type="subunit">
    <text evidence="2 6">Part of the 50S ribosomal subunit.</text>
</comment>
<evidence type="ECO:0000256" key="6">
    <source>
        <dbReference type="HAMAP-Rule" id="MF_01366"/>
    </source>
</evidence>
<sequence length="144" mass="16621">MKTFSLKKENIERQWYVLDASDKVLGRLSTKIADRIRGKDKPTFTPHTDGGDYVVVINAEKIKVTGAKYNDKKYYTHSLYPGGLKTKTFREMNEKFPERIIEEAVKGMLPKNKLGKEMIKKLKVFSGPNHDHESQKPIEWNPPV</sequence>
<dbReference type="GO" id="GO:0003729">
    <property type="term" value="F:mRNA binding"/>
    <property type="evidence" value="ECO:0007669"/>
    <property type="project" value="TreeGrafter"/>
</dbReference>
<dbReference type="HAMAP" id="MF_01366">
    <property type="entry name" value="Ribosomal_uL13"/>
    <property type="match status" value="1"/>
</dbReference>
<name>A0A937I813_9GAMM</name>
<dbReference type="CDD" id="cd00392">
    <property type="entry name" value="Ribosomal_L13"/>
    <property type="match status" value="1"/>
</dbReference>
<dbReference type="InterPro" id="IPR023563">
    <property type="entry name" value="Ribosomal_uL13_CS"/>
</dbReference>
<dbReference type="InterPro" id="IPR005822">
    <property type="entry name" value="Ribosomal_uL13"/>
</dbReference>
<dbReference type="GO" id="GO:0022625">
    <property type="term" value="C:cytosolic large ribosomal subunit"/>
    <property type="evidence" value="ECO:0007669"/>
    <property type="project" value="TreeGrafter"/>
</dbReference>
<dbReference type="NCBIfam" id="TIGR01066">
    <property type="entry name" value="rplM_bact"/>
    <property type="match status" value="1"/>
</dbReference>
<dbReference type="PROSITE" id="PS00783">
    <property type="entry name" value="RIBOSOMAL_L13"/>
    <property type="match status" value="1"/>
</dbReference>
<dbReference type="SUPFAM" id="SSF52161">
    <property type="entry name" value="Ribosomal protein L13"/>
    <property type="match status" value="1"/>
</dbReference>
<dbReference type="FunFam" id="3.90.1180.10:FF:000001">
    <property type="entry name" value="50S ribosomal protein L13"/>
    <property type="match status" value="1"/>
</dbReference>
<dbReference type="GO" id="GO:0017148">
    <property type="term" value="P:negative regulation of translation"/>
    <property type="evidence" value="ECO:0007669"/>
    <property type="project" value="TreeGrafter"/>
</dbReference>
<evidence type="ECO:0000256" key="7">
    <source>
        <dbReference type="RuleBase" id="RU003877"/>
    </source>
</evidence>
<keyword evidence="3 6" id="KW-0689">Ribosomal protein</keyword>
<comment type="similarity">
    <text evidence="1 6 7">Belongs to the universal ribosomal protein uL13 family.</text>
</comment>
<comment type="caution">
    <text evidence="9">The sequence shown here is derived from an EMBL/GenBank/DDBJ whole genome shotgun (WGS) entry which is preliminary data.</text>
</comment>
<protein>
    <recommendedName>
        <fullName evidence="5 6">Large ribosomal subunit protein uL13</fullName>
    </recommendedName>
</protein>
<evidence type="ECO:0000256" key="8">
    <source>
        <dbReference type="RuleBase" id="RU003878"/>
    </source>
</evidence>
<dbReference type="AlphaFoldDB" id="A0A937I813"/>
<evidence type="ECO:0000256" key="4">
    <source>
        <dbReference type="ARBA" id="ARBA00023274"/>
    </source>
</evidence>
<accession>A0A937I813</accession>
<dbReference type="InterPro" id="IPR036899">
    <property type="entry name" value="Ribosomal_uL13_sf"/>
</dbReference>
<dbReference type="PIRSF" id="PIRSF002181">
    <property type="entry name" value="Ribosomal_L13"/>
    <property type="match status" value="1"/>
</dbReference>
<gene>
    <name evidence="6 8 9" type="primary">rplM</name>
    <name evidence="9" type="ORF">ISQ64_00615</name>
</gene>